<evidence type="ECO:0000313" key="3">
    <source>
        <dbReference type="Proteomes" id="UP000271925"/>
    </source>
</evidence>
<proteinExistence type="predicted"/>
<feature type="transmembrane region" description="Helical" evidence="1">
    <location>
        <begin position="77"/>
        <end position="95"/>
    </location>
</feature>
<reference evidence="2 3" key="1">
    <citation type="submission" date="2018-11" db="EMBL/GenBank/DDBJ databases">
        <authorList>
            <person name="Zhou Z."/>
            <person name="Wang G."/>
        </authorList>
    </citation>
    <scope>NUCLEOTIDE SEQUENCE [LARGE SCALE GENOMIC DNA]</scope>
    <source>
        <strain evidence="2 3">KCTC52004</strain>
    </source>
</reference>
<evidence type="ECO:0000256" key="1">
    <source>
        <dbReference type="SAM" id="Phobius"/>
    </source>
</evidence>
<keyword evidence="1" id="KW-0812">Transmembrane</keyword>
<accession>A0A3P1BFW3</accession>
<dbReference type="InterPro" id="IPR046674">
    <property type="entry name" value="DUF6544"/>
</dbReference>
<evidence type="ECO:0000313" key="2">
    <source>
        <dbReference type="EMBL" id="RRB00007.1"/>
    </source>
</evidence>
<dbReference type="Pfam" id="PF20181">
    <property type="entry name" value="DUF6544"/>
    <property type="match status" value="1"/>
</dbReference>
<sequence>MGTIRILFASILGFHGLIHLTGFVRGRYLTKAGLLPETTIIPLSEPETKAVGVFWLVTGLFFLTAAGGFLTGMARWWLVAFGAILFSQLLILLHWQAAKTGTVMNLIALIISLPAYADWKLTIRIQAEIQGLMSQVNTEKPSVITIQQVETLPPVVRKWLISAQVPGKERIQTVQLKQQGQMRTKATGNWMPVEAQQCFTTDKPGFIWSARIKAAPLFYLAGRDKYDQGHGNMLIKALSFWPIANASGKEIDQGTMLRFLAELVWFPTAALNPYIHWEELSATTARATMNYGKVTASGVFTFTPEGDVIRFVAQRYGEFEGTYRLETWSIAMKNHQKLAGIRIPVEASVTWKLKTGDFTWYVLRITEIHYNERCHFTSSSSGSTPASWH</sequence>
<keyword evidence="1" id="KW-0472">Membrane</keyword>
<protein>
    <submittedName>
        <fullName evidence="2">Uncharacterized protein</fullName>
    </submittedName>
</protein>
<gene>
    <name evidence="2" type="ORF">EHT25_25620</name>
</gene>
<dbReference type="RefSeq" id="WP_124878039.1">
    <property type="nucleotide sequence ID" value="NZ_RQJO01000011.1"/>
</dbReference>
<keyword evidence="1" id="KW-1133">Transmembrane helix</keyword>
<name>A0A3P1BFW3_9BACT</name>
<keyword evidence="3" id="KW-1185">Reference proteome</keyword>
<dbReference type="Proteomes" id="UP000271925">
    <property type="component" value="Unassembled WGS sequence"/>
</dbReference>
<dbReference type="EMBL" id="RQJO01000011">
    <property type="protein sequence ID" value="RRB00007.1"/>
    <property type="molecule type" value="Genomic_DNA"/>
</dbReference>
<dbReference type="OrthoDB" id="9786534at2"/>
<feature type="transmembrane region" description="Helical" evidence="1">
    <location>
        <begin position="50"/>
        <end position="70"/>
    </location>
</feature>
<dbReference type="AlphaFoldDB" id="A0A3P1BFW3"/>
<comment type="caution">
    <text evidence="2">The sequence shown here is derived from an EMBL/GenBank/DDBJ whole genome shotgun (WGS) entry which is preliminary data.</text>
</comment>
<organism evidence="2 3">
    <name type="scientific">Larkinella rosea</name>
    <dbReference type="NCBI Taxonomy" id="2025312"/>
    <lineage>
        <taxon>Bacteria</taxon>
        <taxon>Pseudomonadati</taxon>
        <taxon>Bacteroidota</taxon>
        <taxon>Cytophagia</taxon>
        <taxon>Cytophagales</taxon>
        <taxon>Spirosomataceae</taxon>
        <taxon>Larkinella</taxon>
    </lineage>
</organism>